<evidence type="ECO:0000313" key="3">
    <source>
        <dbReference type="Proteomes" id="UP000176714"/>
    </source>
</evidence>
<gene>
    <name evidence="2" type="ORF">A2950_01370</name>
</gene>
<feature type="domain" description="Bacteriophage lysin" evidence="1">
    <location>
        <begin position="73"/>
        <end position="131"/>
    </location>
</feature>
<accession>A0A1F6ERU3</accession>
<dbReference type="EMBL" id="MFMD01000033">
    <property type="protein sequence ID" value="OGG76337.1"/>
    <property type="molecule type" value="Genomic_DNA"/>
</dbReference>
<dbReference type="AlphaFoldDB" id="A0A1F6ERU3"/>
<comment type="caution">
    <text evidence="2">The sequence shown here is derived from an EMBL/GenBank/DDBJ whole genome shotgun (WGS) entry which is preliminary data.</text>
</comment>
<name>A0A1F6ERU3_9BACT</name>
<dbReference type="STRING" id="1798516.A2950_01370"/>
<dbReference type="Pfam" id="PF05382">
    <property type="entry name" value="Amidase_5"/>
    <property type="match status" value="1"/>
</dbReference>
<dbReference type="InterPro" id="IPR008044">
    <property type="entry name" value="Phage_lysin"/>
</dbReference>
<evidence type="ECO:0000259" key="1">
    <source>
        <dbReference type="Pfam" id="PF05382"/>
    </source>
</evidence>
<reference evidence="2 3" key="1">
    <citation type="journal article" date="2016" name="Nat. Commun.">
        <title>Thousands of microbial genomes shed light on interconnected biogeochemical processes in an aquifer system.</title>
        <authorList>
            <person name="Anantharaman K."/>
            <person name="Brown C.T."/>
            <person name="Hug L.A."/>
            <person name="Sharon I."/>
            <person name="Castelle C.J."/>
            <person name="Probst A.J."/>
            <person name="Thomas B.C."/>
            <person name="Singh A."/>
            <person name="Wilkins M.J."/>
            <person name="Karaoz U."/>
            <person name="Brodie E.L."/>
            <person name="Williams K.H."/>
            <person name="Hubbard S.S."/>
            <person name="Banfield J.F."/>
        </authorList>
    </citation>
    <scope>NUCLEOTIDE SEQUENCE [LARGE SCALE GENOMIC DNA]</scope>
</reference>
<protein>
    <recommendedName>
        <fullName evidence="1">Bacteriophage lysin domain-containing protein</fullName>
    </recommendedName>
</protein>
<evidence type="ECO:0000313" key="2">
    <source>
        <dbReference type="EMBL" id="OGG76337.1"/>
    </source>
</evidence>
<sequence>MAKKPSLEILTSYLKTIENSVGSNLFRNLYFRIKGKTVDVLEDGDLSCANYVTAILHLFDLIKERHTTVVATIDDIVKSGWYEIKKPKRGALILWGFKKKDDGTQGRHRHVGFFIDSKNAISNDSAARSVARHHPTFGTFPNGEARRDILAYYWHDKLNQR</sequence>
<proteinExistence type="predicted"/>
<dbReference type="Proteomes" id="UP000176714">
    <property type="component" value="Unassembled WGS sequence"/>
</dbReference>
<organism evidence="2 3">
    <name type="scientific">Candidatus Kaiserbacteria bacterium RIFCSPLOWO2_01_FULL_55_19</name>
    <dbReference type="NCBI Taxonomy" id="1798516"/>
    <lineage>
        <taxon>Bacteria</taxon>
        <taxon>Candidatus Kaiseribacteriota</taxon>
    </lineage>
</organism>